<gene>
    <name evidence="2" type="ORF">M3I01_005890</name>
</gene>
<comment type="caution">
    <text evidence="2">The sequence shown here is derived from an EMBL/GenBank/DDBJ whole genome shotgun (WGS) entry which is preliminary data.</text>
</comment>
<organism evidence="2 3">
    <name type="scientific">Marinomonas maritima</name>
    <dbReference type="NCBI Taxonomy" id="2940935"/>
    <lineage>
        <taxon>Bacteria</taxon>
        <taxon>Pseudomonadati</taxon>
        <taxon>Pseudomonadota</taxon>
        <taxon>Gammaproteobacteria</taxon>
        <taxon>Oceanospirillales</taxon>
        <taxon>Oceanospirillaceae</taxon>
        <taxon>Marinomonas</taxon>
    </lineage>
</organism>
<dbReference type="PANTHER" id="PTHR42815">
    <property type="entry name" value="FAD-BINDING, PUTATIVE (AFU_ORTHOLOGUE AFUA_6G07600)-RELATED"/>
    <property type="match status" value="1"/>
</dbReference>
<dbReference type="NCBIfam" id="TIGR04025">
    <property type="entry name" value="PPOX_FMN_DR2398"/>
    <property type="match status" value="1"/>
</dbReference>
<dbReference type="Gene3D" id="2.30.110.10">
    <property type="entry name" value="Electron Transport, Fmn-binding Protein, Chain A"/>
    <property type="match status" value="1"/>
</dbReference>
<name>A0ABT5WCD8_9GAMM</name>
<sequence length="201" mass="22542">MKFIDNIGELEDMYGLPSDAALKKVINIITPSYKTWIEKSSFCVISSVGLEGTDASPRGDEGQVVKILNDKTIALPDWQGNQRIDTIRNIVQDGRVSLLFMISGSNNVIRINGQAKITIDSELKKHFIHKDRHPKTVIVIEVREVYFQCARALMRSELWQSGDQASGLPTPGSILKEITNGVFDGDTYDSSWPDRCQKSLW</sequence>
<keyword evidence="3" id="KW-1185">Reference proteome</keyword>
<dbReference type="RefSeq" id="WP_255894729.1">
    <property type="nucleotide sequence ID" value="NZ_JAMZEG020000001.1"/>
</dbReference>
<evidence type="ECO:0000259" key="1">
    <source>
        <dbReference type="Pfam" id="PF01243"/>
    </source>
</evidence>
<reference evidence="2" key="1">
    <citation type="submission" date="2023-01" db="EMBL/GenBank/DDBJ databases">
        <title>Psychroserpens sp. MSW6 and Marinomonas sp. RSW2, isolated from seawater.</title>
        <authorList>
            <person name="Kristyanto S."/>
            <person name="Jung J."/>
            <person name="Kim J.M."/>
            <person name="Jeon C.O."/>
        </authorList>
    </citation>
    <scope>NUCLEOTIDE SEQUENCE</scope>
    <source>
        <strain evidence="2">RSW2</strain>
    </source>
</reference>
<dbReference type="SUPFAM" id="SSF50475">
    <property type="entry name" value="FMN-binding split barrel"/>
    <property type="match status" value="1"/>
</dbReference>
<protein>
    <submittedName>
        <fullName evidence="2">Pyridoxamine 5'-phosphate oxidase family protein</fullName>
    </submittedName>
</protein>
<dbReference type="Proteomes" id="UP001139522">
    <property type="component" value="Unassembled WGS sequence"/>
</dbReference>
<dbReference type="PANTHER" id="PTHR42815:SF2">
    <property type="entry name" value="FAD-BINDING, PUTATIVE (AFU_ORTHOLOGUE AFUA_6G07600)-RELATED"/>
    <property type="match status" value="1"/>
</dbReference>
<evidence type="ECO:0000313" key="2">
    <source>
        <dbReference type="EMBL" id="MDE8602465.1"/>
    </source>
</evidence>
<dbReference type="Pfam" id="PF01243">
    <property type="entry name" value="PNPOx_N"/>
    <property type="match status" value="1"/>
</dbReference>
<accession>A0ABT5WCD8</accession>
<dbReference type="InterPro" id="IPR024029">
    <property type="entry name" value="Pyridox_Oxase_FMN-dep"/>
</dbReference>
<proteinExistence type="predicted"/>
<dbReference type="InterPro" id="IPR012349">
    <property type="entry name" value="Split_barrel_FMN-bd"/>
</dbReference>
<feature type="domain" description="Pyridoxamine 5'-phosphate oxidase N-terminal" evidence="1">
    <location>
        <begin position="30"/>
        <end position="149"/>
    </location>
</feature>
<evidence type="ECO:0000313" key="3">
    <source>
        <dbReference type="Proteomes" id="UP001139522"/>
    </source>
</evidence>
<dbReference type="EMBL" id="JAMZEG020000001">
    <property type="protein sequence ID" value="MDE8602465.1"/>
    <property type="molecule type" value="Genomic_DNA"/>
</dbReference>
<dbReference type="InterPro" id="IPR011576">
    <property type="entry name" value="Pyridox_Oxase_N"/>
</dbReference>